<evidence type="ECO:0000313" key="2">
    <source>
        <dbReference type="Proteomes" id="UP000015100"/>
    </source>
</evidence>
<comment type="caution">
    <text evidence="1">The sequence shown here is derived from an EMBL/GenBank/DDBJ whole genome shotgun (WGS) entry which is preliminary data.</text>
</comment>
<evidence type="ECO:0000313" key="1">
    <source>
        <dbReference type="EMBL" id="EPS39973.1"/>
    </source>
</evidence>
<accession>S8BKQ9</accession>
<name>S8BKQ9_DACHA</name>
<reference evidence="2" key="2">
    <citation type="submission" date="2013-04" db="EMBL/GenBank/DDBJ databases">
        <title>Genomic mechanisms accounting for the adaptation to parasitism in nematode-trapping fungi.</title>
        <authorList>
            <person name="Ahren D.G."/>
        </authorList>
    </citation>
    <scope>NUCLEOTIDE SEQUENCE [LARGE SCALE GENOMIC DNA]</scope>
    <source>
        <strain evidence="2">CBS 200.50</strain>
    </source>
</reference>
<gene>
    <name evidence="1" type="ORF">H072_6237</name>
</gene>
<protein>
    <submittedName>
        <fullName evidence="1">Uncharacterized protein</fullName>
    </submittedName>
</protein>
<organism evidence="1 2">
    <name type="scientific">Dactylellina haptotyla (strain CBS 200.50)</name>
    <name type="common">Nematode-trapping fungus</name>
    <name type="synonym">Monacrosporium haptotylum</name>
    <dbReference type="NCBI Taxonomy" id="1284197"/>
    <lineage>
        <taxon>Eukaryota</taxon>
        <taxon>Fungi</taxon>
        <taxon>Dikarya</taxon>
        <taxon>Ascomycota</taxon>
        <taxon>Pezizomycotina</taxon>
        <taxon>Orbiliomycetes</taxon>
        <taxon>Orbiliales</taxon>
        <taxon>Orbiliaceae</taxon>
        <taxon>Dactylellina</taxon>
    </lineage>
</organism>
<sequence>MPSVTTRIRTGVTGTTAVIFILLPYTLGAGRSVAVVSACIGVAIFFGDHVYDKLDFDASNPTVSATTILTILPDPLTMRPTVVINIFYNPVWAATTTTLGAMVTRGGVQ</sequence>
<dbReference type="OrthoDB" id="10596073at2759"/>
<dbReference type="EMBL" id="AQGS01000443">
    <property type="protein sequence ID" value="EPS39973.1"/>
    <property type="molecule type" value="Genomic_DNA"/>
</dbReference>
<keyword evidence="2" id="KW-1185">Reference proteome</keyword>
<dbReference type="HOGENOM" id="CLU_2183843_0_0_1"/>
<proteinExistence type="predicted"/>
<dbReference type="AlphaFoldDB" id="S8BKQ9"/>
<reference evidence="1 2" key="1">
    <citation type="journal article" date="2013" name="PLoS Genet.">
        <title>Genomic mechanisms accounting for the adaptation to parasitism in nematode-trapping fungi.</title>
        <authorList>
            <person name="Meerupati T."/>
            <person name="Andersson K.M."/>
            <person name="Friman E."/>
            <person name="Kumar D."/>
            <person name="Tunlid A."/>
            <person name="Ahren D."/>
        </authorList>
    </citation>
    <scope>NUCLEOTIDE SEQUENCE [LARGE SCALE GENOMIC DNA]</scope>
    <source>
        <strain evidence="1 2">CBS 200.50</strain>
    </source>
</reference>
<dbReference type="Proteomes" id="UP000015100">
    <property type="component" value="Unassembled WGS sequence"/>
</dbReference>